<accession>H9UHH5</accession>
<keyword evidence="3" id="KW-1185">Reference proteome</keyword>
<proteinExistence type="predicted"/>
<dbReference type="InterPro" id="IPR007505">
    <property type="entry name" value="PDDEXK_7"/>
</dbReference>
<sequence>MSNVVLRCGPITVHSSKAAERYTAAKTALFGNDEASKLHTARYSFRGIHANKLELFEDTPVELTQPDEPAGAYSAHELKPVFFDQTPYMFSVALPEAENAYLFTPLADLADSAVWEPDLKRLQVPLNFGNDLGEFHLCWEWITSDGSRHNGEFIAQVYSTKLDIHSHFQTMLEDVQKSFDWIRLDLLRRTSWGWEHDDSASADVQTWLAVFQQVRADMEERLWKLVKQHRRRLVPEQYTIRPERIRCMRPRQEERVFAGMQDNPSKRYRIERKVLDADTPENRYMKYILSHSLKTLRHVCDVLEPMPRVSAVFKQRLQEWDRDWSVLQQHRFWRGIGPFRGLRKESLVLSQDPLYAGIRRSWFLLQYGMQLLERDLRGGIQNVAQLYEVWCLVQLDEIVKRAGWVRDSHDTRINLGPDELPLFSSIDEISSGTHVLEYYPEGQNSEDYIAKLSLLFQPRIDDKPRNTYWPGAMSVPVTQQPDIVLRLERSDLAGCPVYTWIFDAKYRLSDRQDAPDDAVNQLHRYRDAILWSNPGIQSVSISRESIGGYVLYPGTEQANPQRSAQLASIATSNIGAYPLRPNCSQELLAQSIRGRLQMYTGQPDQWAGRPENLPSQRQSKSIVSARLLIDLDQVGGNPPENPYVFIPLQKLVVGEYQPASWDFVSFADSDTCFRVVQSIQVPFDTAQALCQQARQKFPPSLSQASGGDILTLVLAAAENQGAEQGGVQITVDCN</sequence>
<dbReference type="PATRIC" id="fig|889378.3.peg.876"/>
<evidence type="ECO:0000313" key="2">
    <source>
        <dbReference type="EMBL" id="AFG36968.1"/>
    </source>
</evidence>
<dbReference type="Pfam" id="PF04411">
    <property type="entry name" value="PDDEXK_7"/>
    <property type="match status" value="1"/>
</dbReference>
<dbReference type="STRING" id="889378.Spiaf_0877"/>
<feature type="domain" description="DUF2357" evidence="1">
    <location>
        <begin position="126"/>
        <end position="355"/>
    </location>
</feature>
<gene>
    <name evidence="2" type="ordered locus">Spiaf_0877</name>
</gene>
<reference evidence="3" key="1">
    <citation type="journal article" date="2013" name="Stand. Genomic Sci.">
        <title>Complete genome sequence of the halophilic bacterium Spirochaeta africana type strain (Z-7692(T)) from the alkaline Lake Magadi in the East African Rift.</title>
        <authorList>
            <person name="Liolos K."/>
            <person name="Abt B."/>
            <person name="Scheuner C."/>
            <person name="Teshima H."/>
            <person name="Held B."/>
            <person name="Lapidus A."/>
            <person name="Nolan M."/>
            <person name="Lucas S."/>
            <person name="Deshpande S."/>
            <person name="Cheng J.F."/>
            <person name="Tapia R."/>
            <person name="Goodwin L.A."/>
            <person name="Pitluck S."/>
            <person name="Pagani I."/>
            <person name="Ivanova N."/>
            <person name="Mavromatis K."/>
            <person name="Mikhailova N."/>
            <person name="Huntemann M."/>
            <person name="Pati A."/>
            <person name="Chen A."/>
            <person name="Palaniappan K."/>
            <person name="Land M."/>
            <person name="Rohde M."/>
            <person name="Tindall B.J."/>
            <person name="Detter J.C."/>
            <person name="Goker M."/>
            <person name="Bristow J."/>
            <person name="Eisen J.A."/>
            <person name="Markowitz V."/>
            <person name="Hugenholtz P."/>
            <person name="Woyke T."/>
            <person name="Klenk H.P."/>
            <person name="Kyrpides N.C."/>
        </authorList>
    </citation>
    <scope>NUCLEOTIDE SEQUENCE</scope>
    <source>
        <strain evidence="3">ATCC 700263 / DSM 8902 / Z-7692</strain>
    </source>
</reference>
<dbReference type="InterPro" id="IPR018633">
    <property type="entry name" value="DUF2357"/>
</dbReference>
<dbReference type="OrthoDB" id="32195at2"/>
<dbReference type="RefSeq" id="WP_014454964.1">
    <property type="nucleotide sequence ID" value="NC_017098.1"/>
</dbReference>
<evidence type="ECO:0000313" key="3">
    <source>
        <dbReference type="Proteomes" id="UP000007383"/>
    </source>
</evidence>
<name>H9UHH5_SPIAZ</name>
<dbReference type="REBASE" id="46200">
    <property type="entry name" value="Saf8902McrB2P"/>
</dbReference>
<dbReference type="AlphaFoldDB" id="H9UHH5"/>
<dbReference type="HOGENOM" id="CLU_377618_0_0_12"/>
<evidence type="ECO:0000259" key="1">
    <source>
        <dbReference type="Pfam" id="PF09823"/>
    </source>
</evidence>
<dbReference type="EMBL" id="CP003282">
    <property type="protein sequence ID" value="AFG36968.1"/>
    <property type="molecule type" value="Genomic_DNA"/>
</dbReference>
<protein>
    <recommendedName>
        <fullName evidence="1">DUF2357 domain-containing protein</fullName>
    </recommendedName>
</protein>
<dbReference type="eggNOG" id="COG1700">
    <property type="taxonomic scope" value="Bacteria"/>
</dbReference>
<organism evidence="2 3">
    <name type="scientific">Spirochaeta africana (strain ATCC 700263 / DSM 8902 / Z-7692)</name>
    <dbReference type="NCBI Taxonomy" id="889378"/>
    <lineage>
        <taxon>Bacteria</taxon>
        <taxon>Pseudomonadati</taxon>
        <taxon>Spirochaetota</taxon>
        <taxon>Spirochaetia</taxon>
        <taxon>Spirochaetales</taxon>
        <taxon>Spirochaetaceae</taxon>
        <taxon>Spirochaeta</taxon>
    </lineage>
</organism>
<dbReference type="Proteomes" id="UP000007383">
    <property type="component" value="Chromosome"/>
</dbReference>
<dbReference type="Pfam" id="PF09823">
    <property type="entry name" value="DUF2357"/>
    <property type="match status" value="1"/>
</dbReference>
<dbReference type="KEGG" id="sfc:Spiaf_0877"/>